<feature type="transmembrane region" description="Helical" evidence="1">
    <location>
        <begin position="114"/>
        <end position="137"/>
    </location>
</feature>
<keyword evidence="3" id="KW-1185">Reference proteome</keyword>
<dbReference type="AlphaFoldDB" id="A0AA35TNL6"/>
<gene>
    <name evidence="2" type="ORF">GBAR_LOCUS27596</name>
</gene>
<keyword evidence="1" id="KW-0812">Transmembrane</keyword>
<evidence type="ECO:0000256" key="1">
    <source>
        <dbReference type="SAM" id="Phobius"/>
    </source>
</evidence>
<evidence type="ECO:0000313" key="2">
    <source>
        <dbReference type="EMBL" id="CAI8050196.1"/>
    </source>
</evidence>
<dbReference type="EMBL" id="CASHTH010003838">
    <property type="protein sequence ID" value="CAI8050196.1"/>
    <property type="molecule type" value="Genomic_DNA"/>
</dbReference>
<protein>
    <submittedName>
        <fullName evidence="2">Uncharacterized protein</fullName>
    </submittedName>
</protein>
<keyword evidence="1" id="KW-0472">Membrane</keyword>
<feature type="transmembrane region" description="Helical" evidence="1">
    <location>
        <begin position="143"/>
        <end position="162"/>
    </location>
</feature>
<proteinExistence type="predicted"/>
<accession>A0AA35TNL6</accession>
<name>A0AA35TNL6_GEOBA</name>
<keyword evidence="1" id="KW-1133">Transmembrane helix</keyword>
<sequence length="166" mass="19028">MGNFIGITRAVRQKFIPDTRLQEVRPGTEEDDEFAEKIQTVAMSEAISREGERRDPDPDMSLITDFQVITDIRGKLPPRPPPLPLQPPLSHTEWESLRDGEGRISPRQQTRFRAIVFSGVSPFSLLFILLTFVYFTFLLVLETFILAYSLTSIYLRTVYNLFSVST</sequence>
<reference evidence="2" key="1">
    <citation type="submission" date="2023-03" db="EMBL/GenBank/DDBJ databases">
        <authorList>
            <person name="Steffen K."/>
            <person name="Cardenas P."/>
        </authorList>
    </citation>
    <scope>NUCLEOTIDE SEQUENCE</scope>
</reference>
<comment type="caution">
    <text evidence="2">The sequence shown here is derived from an EMBL/GenBank/DDBJ whole genome shotgun (WGS) entry which is preliminary data.</text>
</comment>
<dbReference type="Proteomes" id="UP001174909">
    <property type="component" value="Unassembled WGS sequence"/>
</dbReference>
<evidence type="ECO:0000313" key="3">
    <source>
        <dbReference type="Proteomes" id="UP001174909"/>
    </source>
</evidence>
<organism evidence="2 3">
    <name type="scientific">Geodia barretti</name>
    <name type="common">Barrett's horny sponge</name>
    <dbReference type="NCBI Taxonomy" id="519541"/>
    <lineage>
        <taxon>Eukaryota</taxon>
        <taxon>Metazoa</taxon>
        <taxon>Porifera</taxon>
        <taxon>Demospongiae</taxon>
        <taxon>Heteroscleromorpha</taxon>
        <taxon>Tetractinellida</taxon>
        <taxon>Astrophorina</taxon>
        <taxon>Geodiidae</taxon>
        <taxon>Geodia</taxon>
    </lineage>
</organism>